<evidence type="ECO:0000256" key="6">
    <source>
        <dbReference type="ARBA" id="ARBA00023026"/>
    </source>
</evidence>
<feature type="signal peptide" evidence="7">
    <location>
        <begin position="1"/>
        <end position="17"/>
    </location>
</feature>
<dbReference type="GO" id="GO:0005576">
    <property type="term" value="C:extracellular region"/>
    <property type="evidence" value="ECO:0007669"/>
    <property type="project" value="UniProtKB-SubCell"/>
</dbReference>
<evidence type="ECO:0000256" key="2">
    <source>
        <dbReference type="ARBA" id="ARBA00004613"/>
    </source>
</evidence>
<gene>
    <name evidence="9" type="ORF">PHYPSEUDO_010824</name>
</gene>
<organism evidence="9 10">
    <name type="scientific">Phytophthora pseudosyringae</name>
    <dbReference type="NCBI Taxonomy" id="221518"/>
    <lineage>
        <taxon>Eukaryota</taxon>
        <taxon>Sar</taxon>
        <taxon>Stramenopiles</taxon>
        <taxon>Oomycota</taxon>
        <taxon>Peronosporomycetes</taxon>
        <taxon>Peronosporales</taxon>
        <taxon>Peronosporaceae</taxon>
        <taxon>Phytophthora</taxon>
    </lineage>
</organism>
<reference evidence="9" key="1">
    <citation type="submission" date="2021-02" db="EMBL/GenBank/DDBJ databases">
        <authorList>
            <person name="Palmer J.M."/>
        </authorList>
    </citation>
    <scope>NUCLEOTIDE SEQUENCE</scope>
    <source>
        <strain evidence="9">SCRP734</strain>
    </source>
</reference>
<proteinExistence type="inferred from homology"/>
<evidence type="ECO:0000256" key="5">
    <source>
        <dbReference type="ARBA" id="ARBA00022729"/>
    </source>
</evidence>
<keyword evidence="10" id="KW-1185">Reference proteome</keyword>
<dbReference type="Pfam" id="PF16810">
    <property type="entry name" value="RXLR"/>
    <property type="match status" value="1"/>
</dbReference>
<keyword evidence="5 7" id="KW-0732">Signal</keyword>
<evidence type="ECO:0000256" key="7">
    <source>
        <dbReference type="SAM" id="SignalP"/>
    </source>
</evidence>
<dbReference type="Proteomes" id="UP000694044">
    <property type="component" value="Unassembled WGS sequence"/>
</dbReference>
<sequence>MRCCWFILLLTTALVASDHVESKADPLPSARSVTSGKNGVLTHRLLRVHKNENDIDDEQDEERGVGTSTAETLANSLKSTGQLDDWLKKGESTDDVFKPLALDKTADDLLANPQLKEWISYVKNFNRENPKKQTTLIKTLTTHYGDEALAKIIEAAKQMPSTATIAKRLQSEQLQHWLSQGKSPDNVFRVLKLDAAGTEVFAQPQVVTWAKYVDDFNQANPDEKVTLFSTFAARFGDETLVQMLIAAKKVSSTEKIAEQVQAVQTKLWLSTGKAPIDVFELLQLNREGHDIFNSPLFNAWVRYTDDFRKINYGTQLTTIETLNNFYNDEILTKMIILAGQSSSTATMARRLETEQLRNWYIQGSSPKDVFKALNLYSSRLKVFENPLYNVWSKYAAYLGATEPSYKVSLATILTDVYGEGNLLKVLRTGTLEPSTKKMATELQDELLNIWLRADRDLAEIYHILRVDKTGAQDPNRLFFTKYLKAYAMA</sequence>
<evidence type="ECO:0000256" key="3">
    <source>
        <dbReference type="ARBA" id="ARBA00010400"/>
    </source>
</evidence>
<evidence type="ECO:0000313" key="10">
    <source>
        <dbReference type="Proteomes" id="UP000694044"/>
    </source>
</evidence>
<evidence type="ECO:0000256" key="4">
    <source>
        <dbReference type="ARBA" id="ARBA00022525"/>
    </source>
</evidence>
<evidence type="ECO:0000313" key="9">
    <source>
        <dbReference type="EMBL" id="KAG7389266.1"/>
    </source>
</evidence>
<dbReference type="OrthoDB" id="112923at2759"/>
<feature type="domain" description="RxLR effector PexRD54 WY" evidence="8">
    <location>
        <begin position="263"/>
        <end position="303"/>
    </location>
</feature>
<evidence type="ECO:0000259" key="8">
    <source>
        <dbReference type="Pfam" id="PF22748"/>
    </source>
</evidence>
<dbReference type="Pfam" id="PF22748">
    <property type="entry name" value="PexRD54_WY"/>
    <property type="match status" value="2"/>
</dbReference>
<accession>A0A8T1W7I9</accession>
<feature type="domain" description="RxLR effector PexRD54 WY" evidence="8">
    <location>
        <begin position="172"/>
        <end position="213"/>
    </location>
</feature>
<dbReference type="EMBL" id="JAGDFM010000047">
    <property type="protein sequence ID" value="KAG7389266.1"/>
    <property type="molecule type" value="Genomic_DNA"/>
</dbReference>
<dbReference type="AlphaFoldDB" id="A0A8T1W7I9"/>
<feature type="chain" id="PRO_5035756215" description="RxLR effector PexRD54 WY domain-containing protein" evidence="7">
    <location>
        <begin position="18"/>
        <end position="489"/>
    </location>
</feature>
<dbReference type="GO" id="GO:0043657">
    <property type="term" value="C:host cell"/>
    <property type="evidence" value="ECO:0007669"/>
    <property type="project" value="UniProtKB-SubCell"/>
</dbReference>
<comment type="caution">
    <text evidence="9">The sequence shown here is derived from an EMBL/GenBank/DDBJ whole genome shotgun (WGS) entry which is preliminary data.</text>
</comment>
<dbReference type="InterPro" id="IPR031825">
    <property type="entry name" value="RXLR"/>
</dbReference>
<dbReference type="InterPro" id="IPR054463">
    <property type="entry name" value="PexRD54_WY"/>
</dbReference>
<comment type="similarity">
    <text evidence="3">Belongs to the RxLR effector family.</text>
</comment>
<keyword evidence="6" id="KW-0843">Virulence</keyword>
<keyword evidence="4" id="KW-0964">Secreted</keyword>
<name>A0A8T1W7I9_9STRA</name>
<protein>
    <recommendedName>
        <fullName evidence="8">RxLR effector PexRD54 WY domain-containing protein</fullName>
    </recommendedName>
</protein>
<comment type="subcellular location">
    <subcellularLocation>
        <location evidence="1">Host cell</location>
    </subcellularLocation>
    <subcellularLocation>
        <location evidence="2">Secreted</location>
    </subcellularLocation>
</comment>
<evidence type="ECO:0000256" key="1">
    <source>
        <dbReference type="ARBA" id="ARBA00004340"/>
    </source>
</evidence>